<dbReference type="EMBL" id="JBEVYD010000009">
    <property type="protein sequence ID" value="KAL3230749.1"/>
    <property type="molecule type" value="Genomic_DNA"/>
</dbReference>
<evidence type="ECO:0000313" key="4">
    <source>
        <dbReference type="Proteomes" id="UP001623330"/>
    </source>
</evidence>
<evidence type="ECO:0000256" key="1">
    <source>
        <dbReference type="SAM" id="SignalP"/>
    </source>
</evidence>
<gene>
    <name evidence="3" type="ORF">RNJ44_01198</name>
</gene>
<feature type="domain" description="Phospholipase C/D" evidence="2">
    <location>
        <begin position="46"/>
        <end position="194"/>
    </location>
</feature>
<accession>A0ABR4NR74</accession>
<proteinExistence type="predicted"/>
<dbReference type="Pfam" id="PF00882">
    <property type="entry name" value="Zn_dep_PLPC"/>
    <property type="match status" value="1"/>
</dbReference>
<feature type="signal peptide" evidence="1">
    <location>
        <begin position="1"/>
        <end position="18"/>
    </location>
</feature>
<organism evidence="3 4">
    <name type="scientific">Nakaseomyces bracarensis</name>
    <dbReference type="NCBI Taxonomy" id="273131"/>
    <lineage>
        <taxon>Eukaryota</taxon>
        <taxon>Fungi</taxon>
        <taxon>Dikarya</taxon>
        <taxon>Ascomycota</taxon>
        <taxon>Saccharomycotina</taxon>
        <taxon>Saccharomycetes</taxon>
        <taxon>Saccharomycetales</taxon>
        <taxon>Saccharomycetaceae</taxon>
        <taxon>Nakaseomyces</taxon>
    </lineage>
</organism>
<reference evidence="3 4" key="1">
    <citation type="submission" date="2024-05" db="EMBL/GenBank/DDBJ databases">
        <title>Long read based assembly of the Candida bracarensis genome reveals expanded adhesin content.</title>
        <authorList>
            <person name="Marcet-Houben M."/>
            <person name="Ksiezopolska E."/>
            <person name="Gabaldon T."/>
        </authorList>
    </citation>
    <scope>NUCLEOTIDE SEQUENCE [LARGE SCALE GENOMIC DNA]</scope>
    <source>
        <strain evidence="3 4">CBM6</strain>
    </source>
</reference>
<keyword evidence="1" id="KW-0732">Signal</keyword>
<dbReference type="PANTHER" id="PTHR23221:SF7">
    <property type="entry name" value="PHOSPHATIDYLINOSITOL-GLYCAN-SPECIFIC PHOSPHOLIPASE D"/>
    <property type="match status" value="1"/>
</dbReference>
<evidence type="ECO:0000313" key="3">
    <source>
        <dbReference type="EMBL" id="KAL3230749.1"/>
    </source>
</evidence>
<comment type="caution">
    <text evidence="3">The sequence shown here is derived from an EMBL/GenBank/DDBJ whole genome shotgun (WGS) entry which is preliminary data.</text>
</comment>
<protein>
    <recommendedName>
        <fullName evidence="2">Phospholipase C/D domain-containing protein</fullName>
    </recommendedName>
</protein>
<dbReference type="PANTHER" id="PTHR23221">
    <property type="entry name" value="GLYCOSYLPHOSPHATIDYLINOSITOL PHOSPHOLIPASE D"/>
    <property type="match status" value="1"/>
</dbReference>
<name>A0ABR4NR74_9SACH</name>
<feature type="chain" id="PRO_5046661616" description="Phospholipase C/D domain-containing protein" evidence="1">
    <location>
        <begin position="19"/>
        <end position="734"/>
    </location>
</feature>
<sequence length="734" mass="83018">MILSIFIIFLCSSYYACAAGVGAHLSFLLKILSSSDSLTAKFNVSDPYYYPWLKSGTFFPDAFYTCDVNNKKWQQFAEYTHWPPFLTTSIEYWHKKYGADEDLKYSDSSIQLIAFLYGVFNHQVVDTSWHSLVSDYREHGLLRVLSELEFDGSLSDAHSFIDILGDTLILSDMLENMPNLHKKTIWEFYTSTNWQLPSQEDLEALVKLSGFNNNEITYQNIRECVSRGMYSINAEAHLLNSNKVLYNILAYEKSPKGAEYIRNHWLGGEYDLISLLISCSPKFFDFFDDAMVSIGISSLDFCRNLPKDGKLEMWSYAQLTTTKSNTYTQYTTRVPFSRFGSSVLTGFFYSTDTEYIAVTAPMEENLGSVYLIPVNYISENPTYFELRDLPVIPHYGTSIGKLSDKGCDILLVADASKSIIYFLKNGIEVKKIKIDDVESNQLNILSVYHNDTSGDSIILLGDPYYGKNEIGRVIFLQMNLEHEASINVNLSYIDINSKKIGSVKNYTHFGTAAIITDSSIYITAEGPGIVLQCNGRFISNSNLRSCTKIFEKDIEYNSNNELEIRSSNIHGNFGRVILSISYNGRKFVAISQDVFNKVYIYEETIEGLNCFVILTISTIFQPIPKSVKFGFTMVYDAIKSRLYIGSPGYNYGKGAIWCIQMSELMRSSLKHHILTLNTNDHLLIENGIPTAFSRTFGNSLALTIEGQIVIGNPDYIYNDLGPMQLTGSILVSSE</sequence>
<dbReference type="InterPro" id="IPR029002">
    <property type="entry name" value="PLPC/GPLD1"/>
</dbReference>
<keyword evidence="4" id="KW-1185">Reference proteome</keyword>
<evidence type="ECO:0000259" key="2">
    <source>
        <dbReference type="Pfam" id="PF00882"/>
    </source>
</evidence>
<dbReference type="Proteomes" id="UP001623330">
    <property type="component" value="Unassembled WGS sequence"/>
</dbReference>